<protein>
    <submittedName>
        <fullName evidence="3">Uncharacterized protein</fullName>
    </submittedName>
</protein>
<proteinExistence type="predicted"/>
<dbReference type="Proteomes" id="UP001159427">
    <property type="component" value="Unassembled WGS sequence"/>
</dbReference>
<feature type="region of interest" description="Disordered" evidence="1">
    <location>
        <begin position="64"/>
        <end position="84"/>
    </location>
</feature>
<gene>
    <name evidence="3" type="ORF">PEVE_00040654</name>
</gene>
<dbReference type="EMBL" id="CALNXI010007494">
    <property type="protein sequence ID" value="CAH3199354.1"/>
    <property type="molecule type" value="Genomic_DNA"/>
</dbReference>
<keyword evidence="2" id="KW-1133">Transmembrane helix</keyword>
<reference evidence="3 4" key="1">
    <citation type="submission" date="2022-05" db="EMBL/GenBank/DDBJ databases">
        <authorList>
            <consortium name="Genoscope - CEA"/>
            <person name="William W."/>
        </authorList>
    </citation>
    <scope>NUCLEOTIDE SEQUENCE [LARGE SCALE GENOMIC DNA]</scope>
</reference>
<feature type="compositionally biased region" description="Basic and acidic residues" evidence="1">
    <location>
        <begin position="69"/>
        <end position="83"/>
    </location>
</feature>
<sequence>MASTRSSSNLHTVVSGLHLIFTIASVAFLSFKVYHLECELSLIRGKVLVSEGDIKVTEVTPLSADSNNEELRSERNRRDDQQKLKSYTGDNLKAACVQKLLGDLQ</sequence>
<comment type="caution">
    <text evidence="3">The sequence shown here is derived from an EMBL/GenBank/DDBJ whole genome shotgun (WGS) entry which is preliminary data.</text>
</comment>
<keyword evidence="2" id="KW-0472">Membrane</keyword>
<keyword evidence="4" id="KW-1185">Reference proteome</keyword>
<keyword evidence="2" id="KW-0812">Transmembrane</keyword>
<feature type="transmembrane region" description="Helical" evidence="2">
    <location>
        <begin position="12"/>
        <end position="34"/>
    </location>
</feature>
<evidence type="ECO:0000313" key="3">
    <source>
        <dbReference type="EMBL" id="CAH3199354.1"/>
    </source>
</evidence>
<organism evidence="3 4">
    <name type="scientific">Porites evermanni</name>
    <dbReference type="NCBI Taxonomy" id="104178"/>
    <lineage>
        <taxon>Eukaryota</taxon>
        <taxon>Metazoa</taxon>
        <taxon>Cnidaria</taxon>
        <taxon>Anthozoa</taxon>
        <taxon>Hexacorallia</taxon>
        <taxon>Scleractinia</taxon>
        <taxon>Fungiina</taxon>
        <taxon>Poritidae</taxon>
        <taxon>Porites</taxon>
    </lineage>
</organism>
<evidence type="ECO:0000256" key="2">
    <source>
        <dbReference type="SAM" id="Phobius"/>
    </source>
</evidence>
<feature type="non-terminal residue" evidence="3">
    <location>
        <position position="105"/>
    </location>
</feature>
<evidence type="ECO:0000256" key="1">
    <source>
        <dbReference type="SAM" id="MobiDB-lite"/>
    </source>
</evidence>
<evidence type="ECO:0000313" key="4">
    <source>
        <dbReference type="Proteomes" id="UP001159427"/>
    </source>
</evidence>
<name>A0ABN8T4V5_9CNID</name>
<accession>A0ABN8T4V5</accession>